<reference evidence="2" key="1">
    <citation type="journal article" date="2019" name="Int. J. Syst. Evol. Microbiol.">
        <title>The Global Catalogue of Microorganisms (GCM) 10K type strain sequencing project: providing services to taxonomists for standard genome sequencing and annotation.</title>
        <authorList>
            <consortium name="The Broad Institute Genomics Platform"/>
            <consortium name="The Broad Institute Genome Sequencing Center for Infectious Disease"/>
            <person name="Wu L."/>
            <person name="Ma J."/>
        </authorList>
    </citation>
    <scope>NUCLEOTIDE SEQUENCE [LARGE SCALE GENOMIC DNA]</scope>
    <source>
        <strain evidence="2">KACC 12822</strain>
    </source>
</reference>
<dbReference type="InterPro" id="IPR026349">
    <property type="entry name" value="CHP04255"/>
</dbReference>
<dbReference type="NCBIfam" id="TIGR04255">
    <property type="entry name" value="sporadTIGR04255"/>
    <property type="match status" value="1"/>
</dbReference>
<accession>A0ABW0JR00</accession>
<gene>
    <name evidence="1" type="ORF">ACFPK0_00655</name>
</gene>
<organism evidence="1 2">
    <name type="scientific">Rhodanobacter ginsenosidimutans</name>
    <dbReference type="NCBI Taxonomy" id="490571"/>
    <lineage>
        <taxon>Bacteria</taxon>
        <taxon>Pseudomonadati</taxon>
        <taxon>Pseudomonadota</taxon>
        <taxon>Gammaproteobacteria</taxon>
        <taxon>Lysobacterales</taxon>
        <taxon>Rhodanobacteraceae</taxon>
        <taxon>Rhodanobacter</taxon>
    </lineage>
</organism>
<comment type="caution">
    <text evidence="1">The sequence shown here is derived from an EMBL/GenBank/DDBJ whole genome shotgun (WGS) entry which is preliminary data.</text>
</comment>
<evidence type="ECO:0000313" key="2">
    <source>
        <dbReference type="Proteomes" id="UP001596018"/>
    </source>
</evidence>
<proteinExistence type="predicted"/>
<protein>
    <submittedName>
        <fullName evidence="1">TIGR04255 family protein</fullName>
    </submittedName>
</protein>
<keyword evidence="2" id="KW-1185">Reference proteome</keyword>
<dbReference type="EMBL" id="JBHSMM010000001">
    <property type="protein sequence ID" value="MFC5438514.1"/>
    <property type="molecule type" value="Genomic_DNA"/>
</dbReference>
<name>A0ABW0JR00_9GAMM</name>
<dbReference type="RefSeq" id="WP_377337640.1">
    <property type="nucleotide sequence ID" value="NZ_JALBWS010000015.1"/>
</dbReference>
<dbReference type="Proteomes" id="UP001596018">
    <property type="component" value="Unassembled WGS sequence"/>
</dbReference>
<evidence type="ECO:0000313" key="1">
    <source>
        <dbReference type="EMBL" id="MFC5438514.1"/>
    </source>
</evidence>
<sequence>MPKRLPVKLNREPLVEATCQLRVTSQVALNTVFPGYLLAKHPGDVSELQQLPAAMFPEPMRMIDPELAYVPRVRFKFKGVLVMIGERSVAVTNPAPYLGWLRFKDLITEVFNDLLASKLISGIERLSIKYLNVLKANEEPNPQNALAWNLRVGGLELDMRTTHMRTEIRNNGLVTIVQLIGGAIVQAQGQAAEEGSLIDIDTVQPVEQQELGEFADSLSDQLDRVRRVNKEVFFECLTDEAVMTLGPTYE</sequence>